<evidence type="ECO:0000259" key="5">
    <source>
        <dbReference type="PROSITE" id="PS50931"/>
    </source>
</evidence>
<dbReference type="InterPro" id="IPR000847">
    <property type="entry name" value="LysR_HTH_N"/>
</dbReference>
<comment type="caution">
    <text evidence="6">The sequence shown here is derived from an EMBL/GenBank/DDBJ whole genome shotgun (WGS) entry which is preliminary data.</text>
</comment>
<dbReference type="Proteomes" id="UP000285530">
    <property type="component" value="Unassembled WGS sequence"/>
</dbReference>
<dbReference type="PANTHER" id="PTHR30126">
    <property type="entry name" value="HTH-TYPE TRANSCRIPTIONAL REGULATOR"/>
    <property type="match status" value="1"/>
</dbReference>
<evidence type="ECO:0000256" key="1">
    <source>
        <dbReference type="ARBA" id="ARBA00009437"/>
    </source>
</evidence>
<evidence type="ECO:0000256" key="2">
    <source>
        <dbReference type="ARBA" id="ARBA00023015"/>
    </source>
</evidence>
<evidence type="ECO:0000256" key="3">
    <source>
        <dbReference type="ARBA" id="ARBA00023125"/>
    </source>
</evidence>
<keyword evidence="2" id="KW-0805">Transcription regulation</keyword>
<dbReference type="FunFam" id="1.10.10.10:FF:000001">
    <property type="entry name" value="LysR family transcriptional regulator"/>
    <property type="match status" value="1"/>
</dbReference>
<gene>
    <name evidence="6" type="ORF">D3P06_17730</name>
</gene>
<evidence type="ECO:0000313" key="7">
    <source>
        <dbReference type="Proteomes" id="UP000285530"/>
    </source>
</evidence>
<dbReference type="PRINTS" id="PR00039">
    <property type="entry name" value="HTHLYSR"/>
</dbReference>
<dbReference type="SUPFAM" id="SSF46785">
    <property type="entry name" value="Winged helix' DNA-binding domain"/>
    <property type="match status" value="1"/>
</dbReference>
<keyword evidence="3" id="KW-0238">DNA-binding</keyword>
<evidence type="ECO:0000313" key="6">
    <source>
        <dbReference type="EMBL" id="RJK96580.1"/>
    </source>
</evidence>
<sequence>MRHLRVFLDIAAQGSLTAAARAQGLTQPALSRSLAELEALLDRPLFRREGRRLVLTDEGTLFRDHAARALQMLEAGAAWSRK</sequence>
<dbReference type="InterPro" id="IPR036390">
    <property type="entry name" value="WH_DNA-bd_sf"/>
</dbReference>
<dbReference type="GO" id="GO:0000976">
    <property type="term" value="F:transcription cis-regulatory region binding"/>
    <property type="evidence" value="ECO:0007669"/>
    <property type="project" value="TreeGrafter"/>
</dbReference>
<feature type="domain" description="HTH lysR-type" evidence="5">
    <location>
        <begin position="1"/>
        <end position="56"/>
    </location>
</feature>
<keyword evidence="7" id="KW-1185">Reference proteome</keyword>
<dbReference type="InterPro" id="IPR036388">
    <property type="entry name" value="WH-like_DNA-bd_sf"/>
</dbReference>
<dbReference type="Gene3D" id="1.10.10.10">
    <property type="entry name" value="Winged helix-like DNA-binding domain superfamily/Winged helix DNA-binding domain"/>
    <property type="match status" value="1"/>
</dbReference>
<comment type="similarity">
    <text evidence="1">Belongs to the LysR transcriptional regulatory family.</text>
</comment>
<reference evidence="6 7" key="1">
    <citation type="submission" date="2018-09" db="EMBL/GenBank/DDBJ databases">
        <title>Paracoccus onubensis nov. sp. a moderate halophilic bacterium isolated from Gruta de las Maravillas (Aracena, Spain).</title>
        <authorList>
            <person name="Jurado V."/>
            <person name="Gutierrez-Patricio S."/>
            <person name="Gonzalez-Pimentel J.L."/>
            <person name="Laiz L."/>
            <person name="Saiz-Jimenez C."/>
        </authorList>
    </citation>
    <scope>NUCLEOTIDE SEQUENCE [LARGE SCALE GENOMIC DNA]</scope>
    <source>
        <strain evidence="6 7">DSM 19484</strain>
    </source>
</reference>
<dbReference type="PANTHER" id="PTHR30126:SF98">
    <property type="entry name" value="HTH-TYPE TRANSCRIPTIONAL ACTIVATOR BAUR"/>
    <property type="match status" value="1"/>
</dbReference>
<dbReference type="EMBL" id="QZEV01000161">
    <property type="protein sequence ID" value="RJK96580.1"/>
    <property type="molecule type" value="Genomic_DNA"/>
</dbReference>
<dbReference type="Pfam" id="PF00126">
    <property type="entry name" value="HTH_1"/>
    <property type="match status" value="1"/>
</dbReference>
<accession>A0A418ZPH7</accession>
<name>A0A418ZPH7_9RHOB</name>
<dbReference type="OrthoDB" id="9814165at2"/>
<keyword evidence="4" id="KW-0804">Transcription</keyword>
<protein>
    <submittedName>
        <fullName evidence="6">LysR family transcriptional regulator</fullName>
    </submittedName>
</protein>
<proteinExistence type="inferred from homology"/>
<evidence type="ECO:0000256" key="4">
    <source>
        <dbReference type="ARBA" id="ARBA00023163"/>
    </source>
</evidence>
<dbReference type="PROSITE" id="PS50931">
    <property type="entry name" value="HTH_LYSR"/>
    <property type="match status" value="1"/>
</dbReference>
<dbReference type="GO" id="GO:0003700">
    <property type="term" value="F:DNA-binding transcription factor activity"/>
    <property type="evidence" value="ECO:0007669"/>
    <property type="project" value="InterPro"/>
</dbReference>
<dbReference type="AlphaFoldDB" id="A0A418ZPH7"/>
<organism evidence="6 7">
    <name type="scientific">Paracoccus aestuarii</name>
    <dbReference type="NCBI Taxonomy" id="453842"/>
    <lineage>
        <taxon>Bacteria</taxon>
        <taxon>Pseudomonadati</taxon>
        <taxon>Pseudomonadota</taxon>
        <taxon>Alphaproteobacteria</taxon>
        <taxon>Rhodobacterales</taxon>
        <taxon>Paracoccaceae</taxon>
        <taxon>Paracoccus</taxon>
    </lineage>
</organism>
<feature type="non-terminal residue" evidence="6">
    <location>
        <position position="82"/>
    </location>
</feature>